<name>A0A8K0VB89_9RHOB</name>
<dbReference type="GO" id="GO:0044780">
    <property type="term" value="P:bacterial-type flagellum assembly"/>
    <property type="evidence" value="ECO:0007669"/>
    <property type="project" value="InterPro"/>
</dbReference>
<dbReference type="GO" id="GO:0005576">
    <property type="term" value="C:extracellular region"/>
    <property type="evidence" value="ECO:0007669"/>
    <property type="project" value="UniProtKB-SubCell"/>
</dbReference>
<dbReference type="Pfam" id="PF00460">
    <property type="entry name" value="Flg_bb_rod"/>
    <property type="match status" value="1"/>
</dbReference>
<keyword evidence="10" id="KW-0282">Flagellum</keyword>
<evidence type="ECO:0000256" key="2">
    <source>
        <dbReference type="ARBA" id="ARBA00004613"/>
    </source>
</evidence>
<dbReference type="Proteomes" id="UP000648908">
    <property type="component" value="Unassembled WGS sequence"/>
</dbReference>
<evidence type="ECO:0000256" key="1">
    <source>
        <dbReference type="ARBA" id="ARBA00004117"/>
    </source>
</evidence>
<feature type="domain" description="Flagellar hook-associated protein FlgK helical" evidence="9">
    <location>
        <begin position="91"/>
        <end position="308"/>
    </location>
</feature>
<dbReference type="PANTHER" id="PTHR30033">
    <property type="entry name" value="FLAGELLAR HOOK-ASSOCIATED PROTEIN 1"/>
    <property type="match status" value="1"/>
</dbReference>
<keyword evidence="10" id="KW-0969">Cilium</keyword>
<feature type="domain" description="Flagellar basal body rod protein N-terminal" evidence="7">
    <location>
        <begin position="9"/>
        <end position="36"/>
    </location>
</feature>
<gene>
    <name evidence="10" type="primary">flgK</name>
    <name evidence="10" type="ORF">JL811_07350</name>
</gene>
<organism evidence="10 11">
    <name type="scientific">Szabonella alba</name>
    <dbReference type="NCBI Taxonomy" id="2804194"/>
    <lineage>
        <taxon>Bacteria</taxon>
        <taxon>Pseudomonadati</taxon>
        <taxon>Pseudomonadota</taxon>
        <taxon>Alphaproteobacteria</taxon>
        <taxon>Rhodobacterales</taxon>
        <taxon>Paracoccaceae</taxon>
        <taxon>Szabonella</taxon>
    </lineage>
</organism>
<dbReference type="GO" id="GO:0009424">
    <property type="term" value="C:bacterial-type flagellum hook"/>
    <property type="evidence" value="ECO:0007669"/>
    <property type="project" value="InterPro"/>
</dbReference>
<comment type="subcellular location">
    <subcellularLocation>
        <location evidence="1">Bacterial flagellum basal body</location>
    </subcellularLocation>
    <subcellularLocation>
        <location evidence="2">Secreted</location>
    </subcellularLocation>
</comment>
<evidence type="ECO:0000259" key="9">
    <source>
        <dbReference type="Pfam" id="PF22638"/>
    </source>
</evidence>
<keyword evidence="10" id="KW-0966">Cell projection</keyword>
<accession>A0A8K0VB89</accession>
<sequence>MTLSASLASAQSGLNAASRGAGVISANIANALTEGYARREIRLGAQHYGTVGQGVQVEGISRQVDALLLRDLRLAHAMAEGQDLRAAFHGRLDDVMAGPGNLAGRIDGFDAALIAAAALPDSDTRLADLLVQAGSVIDGFRSSAAAIQSARMDADAAIAVDVARLNNALDGIARLNADIAAMGAGRRDSSALQDQRQILIDQVAAIVPLRSLPDAQGRVALYSTGGAVLLDMQPRELGFTPAGVITADMTLASGALSGLTLDGQPLRSDDGGPLAGGRLAANLAIRDVLAPGAQDLLDAMARDLVERFQDPALDPTRAPGGPGLFTDQGAAFDPADMVGLSQRLRLAPAADPAQGGALWRLRDGLGATTPGPTAQGILLQELRTALNAARIATGPLPPAGRSLSDLANATITTLSAQRLQAETSAGFAMARAATLEQMHLAQGVDSDRELQDLLLIEQAFGANARVISTVDDMIQTLLGL</sequence>
<dbReference type="Pfam" id="PF22638">
    <property type="entry name" value="FlgK_D1"/>
    <property type="match status" value="1"/>
</dbReference>
<evidence type="ECO:0000313" key="11">
    <source>
        <dbReference type="Proteomes" id="UP000648908"/>
    </source>
</evidence>
<dbReference type="InterPro" id="IPR002371">
    <property type="entry name" value="FlgK"/>
</dbReference>
<dbReference type="PANTHER" id="PTHR30033:SF2">
    <property type="entry name" value="FLAGELLAR HOOK PROTEIN"/>
    <property type="match status" value="1"/>
</dbReference>
<dbReference type="InterPro" id="IPR053927">
    <property type="entry name" value="FlgK_helical"/>
</dbReference>
<dbReference type="RefSeq" id="WP_202687828.1">
    <property type="nucleotide sequence ID" value="NZ_JAESVN010000002.1"/>
</dbReference>
<dbReference type="InterPro" id="IPR001444">
    <property type="entry name" value="Flag_bb_rod_N"/>
</dbReference>
<evidence type="ECO:0000256" key="6">
    <source>
        <dbReference type="ARBA" id="ARBA00023143"/>
    </source>
</evidence>
<reference evidence="10" key="1">
    <citation type="submission" date="2021-01" db="EMBL/GenBank/DDBJ databases">
        <title>Tabrizicola alba sp. nov. a motile alkaliphilic bacterium isolated from a soda lake.</title>
        <authorList>
            <person name="Szuroczki S."/>
            <person name="Abbaszade G."/>
            <person name="Schumann P."/>
            <person name="Toth E."/>
        </authorList>
    </citation>
    <scope>NUCLEOTIDE SEQUENCE</scope>
    <source>
        <strain evidence="10">DMG-N-6</strain>
    </source>
</reference>
<evidence type="ECO:0000256" key="5">
    <source>
        <dbReference type="ARBA" id="ARBA00022525"/>
    </source>
</evidence>
<dbReference type="GO" id="GO:0009425">
    <property type="term" value="C:bacterial-type flagellum basal body"/>
    <property type="evidence" value="ECO:0007669"/>
    <property type="project" value="UniProtKB-SubCell"/>
</dbReference>
<feature type="domain" description="Flagellar basal-body/hook protein C-terminal" evidence="8">
    <location>
        <begin position="443"/>
        <end position="480"/>
    </location>
</feature>
<evidence type="ECO:0000256" key="4">
    <source>
        <dbReference type="ARBA" id="ARBA00016244"/>
    </source>
</evidence>
<dbReference type="Pfam" id="PF06429">
    <property type="entry name" value="Flg_bbr_C"/>
    <property type="match status" value="1"/>
</dbReference>
<comment type="caution">
    <text evidence="10">The sequence shown here is derived from an EMBL/GenBank/DDBJ whole genome shotgun (WGS) entry which is preliminary data.</text>
</comment>
<evidence type="ECO:0000259" key="8">
    <source>
        <dbReference type="Pfam" id="PF06429"/>
    </source>
</evidence>
<dbReference type="InterPro" id="IPR010930">
    <property type="entry name" value="Flg_bb/hook_C_dom"/>
</dbReference>
<dbReference type="EMBL" id="JAESVN010000002">
    <property type="protein sequence ID" value="MBL4917038.1"/>
    <property type="molecule type" value="Genomic_DNA"/>
</dbReference>
<keyword evidence="11" id="KW-1185">Reference proteome</keyword>
<proteinExistence type="inferred from homology"/>
<dbReference type="NCBIfam" id="TIGR02492">
    <property type="entry name" value="flgK_ends"/>
    <property type="match status" value="1"/>
</dbReference>
<dbReference type="GO" id="GO:0005198">
    <property type="term" value="F:structural molecule activity"/>
    <property type="evidence" value="ECO:0007669"/>
    <property type="project" value="InterPro"/>
</dbReference>
<keyword evidence="5" id="KW-0964">Secreted</keyword>
<comment type="similarity">
    <text evidence="3">Belongs to the flagella basal body rod proteins family.</text>
</comment>
<dbReference type="AlphaFoldDB" id="A0A8K0VB89"/>
<keyword evidence="6" id="KW-0975">Bacterial flagellum</keyword>
<evidence type="ECO:0000313" key="10">
    <source>
        <dbReference type="EMBL" id="MBL4917038.1"/>
    </source>
</evidence>
<evidence type="ECO:0000259" key="7">
    <source>
        <dbReference type="Pfam" id="PF00460"/>
    </source>
</evidence>
<protein>
    <recommendedName>
        <fullName evidence="4">Flagellar hook-associated protein 1</fullName>
    </recommendedName>
</protein>
<evidence type="ECO:0000256" key="3">
    <source>
        <dbReference type="ARBA" id="ARBA00009677"/>
    </source>
</evidence>